<dbReference type="Pfam" id="PF13556">
    <property type="entry name" value="HTH_30"/>
    <property type="match status" value="1"/>
</dbReference>
<evidence type="ECO:0000313" key="5">
    <source>
        <dbReference type="EMBL" id="MBW7571406.1"/>
    </source>
</evidence>
<evidence type="ECO:0000259" key="3">
    <source>
        <dbReference type="Pfam" id="PF13556"/>
    </source>
</evidence>
<dbReference type="Pfam" id="PF17853">
    <property type="entry name" value="GGDEF_2"/>
    <property type="match status" value="1"/>
</dbReference>
<dbReference type="Gene3D" id="1.10.10.2840">
    <property type="entry name" value="PucR C-terminal helix-turn-helix domain"/>
    <property type="match status" value="1"/>
</dbReference>
<evidence type="ECO:0000259" key="4">
    <source>
        <dbReference type="Pfam" id="PF17853"/>
    </source>
</evidence>
<dbReference type="Pfam" id="PF05651">
    <property type="entry name" value="Diacid_rec"/>
    <property type="match status" value="1"/>
</dbReference>
<evidence type="ECO:0000259" key="2">
    <source>
        <dbReference type="Pfam" id="PF05651"/>
    </source>
</evidence>
<dbReference type="InterPro" id="IPR008599">
    <property type="entry name" value="Diacid_rec"/>
</dbReference>
<feature type="domain" description="Putative sugar diacid recognition" evidence="2">
    <location>
        <begin position="9"/>
        <end position="138"/>
    </location>
</feature>
<organism evidence="5 6">
    <name type="scientific">Caproiciproducens faecalis</name>
    <dbReference type="NCBI Taxonomy" id="2820301"/>
    <lineage>
        <taxon>Bacteria</taxon>
        <taxon>Bacillati</taxon>
        <taxon>Bacillota</taxon>
        <taxon>Clostridia</taxon>
        <taxon>Eubacteriales</taxon>
        <taxon>Acutalibacteraceae</taxon>
        <taxon>Caproiciproducens</taxon>
    </lineage>
</organism>
<dbReference type="PANTHER" id="PTHR33744:SF15">
    <property type="entry name" value="CARBOHYDRATE DIACID REGULATOR"/>
    <property type="match status" value="1"/>
</dbReference>
<name>A0ABS7DJD1_9FIRM</name>
<keyword evidence="6" id="KW-1185">Reference proteome</keyword>
<dbReference type="PANTHER" id="PTHR33744">
    <property type="entry name" value="CARBOHYDRATE DIACID REGULATOR"/>
    <property type="match status" value="1"/>
</dbReference>
<evidence type="ECO:0000256" key="1">
    <source>
        <dbReference type="ARBA" id="ARBA00006754"/>
    </source>
</evidence>
<comment type="caution">
    <text evidence="5">The sequence shown here is derived from an EMBL/GenBank/DDBJ whole genome shotgun (WGS) entry which is preliminary data.</text>
</comment>
<gene>
    <name evidence="5" type="ORF">J5W02_01155</name>
</gene>
<accession>A0ABS7DJD1</accession>
<feature type="domain" description="PucR C-terminal helix-turn-helix" evidence="3">
    <location>
        <begin position="340"/>
        <end position="391"/>
    </location>
</feature>
<protein>
    <submittedName>
        <fullName evidence="5">Helix-turn-helix domain-containing protein</fullName>
    </submittedName>
</protein>
<dbReference type="InterPro" id="IPR025736">
    <property type="entry name" value="PucR_C-HTH_dom"/>
</dbReference>
<dbReference type="RefSeq" id="WP_219963819.1">
    <property type="nucleotide sequence ID" value="NZ_JAGFNZ010000001.1"/>
</dbReference>
<dbReference type="InterPro" id="IPR051448">
    <property type="entry name" value="CdaR-like_regulators"/>
</dbReference>
<evidence type="ECO:0000313" key="6">
    <source>
        <dbReference type="Proteomes" id="UP000719942"/>
    </source>
</evidence>
<dbReference type="InterPro" id="IPR042070">
    <property type="entry name" value="PucR_C-HTH_sf"/>
</dbReference>
<dbReference type="Proteomes" id="UP000719942">
    <property type="component" value="Unassembled WGS sequence"/>
</dbReference>
<reference evidence="5 6" key="1">
    <citation type="submission" date="2021-03" db="EMBL/GenBank/DDBJ databases">
        <title>Caproiciproducens sp. nov. isolated from feces of cow.</title>
        <authorList>
            <person name="Choi J.-Y."/>
        </authorList>
    </citation>
    <scope>NUCLEOTIDE SEQUENCE [LARGE SCALE GENOMIC DNA]</scope>
    <source>
        <strain evidence="5 6">AGMB10547</strain>
    </source>
</reference>
<dbReference type="EMBL" id="JAGFNZ010000001">
    <property type="protein sequence ID" value="MBW7571406.1"/>
    <property type="molecule type" value="Genomic_DNA"/>
</dbReference>
<comment type="similarity">
    <text evidence="1">Belongs to the CdaR family.</text>
</comment>
<feature type="domain" description="CdaR GGDEF-like" evidence="4">
    <location>
        <begin position="145"/>
        <end position="286"/>
    </location>
</feature>
<dbReference type="InterPro" id="IPR041522">
    <property type="entry name" value="CdaR_GGDEF"/>
</dbReference>
<proteinExistence type="inferred from homology"/>
<sequence>MLITEKYLKALLEKYKSFITGTVSITNNNAKILASTNESREGELSTTAGYILNLKRSSIIDNSELMGRFENEQDQIVTYGVPLFLENKLWGTIIIKDAYKKVTSIGAILKAAVESALEFELFNHSIVNSQNQQISLVYSLLEDRPDVNSIISSMNKLEIVPYLYRTVIVIELEYIQNKYFNINLNLGYQPSIEKSNQQLLNLVRSNPYLNSQDLYTIYEEKNIVIIKSFNPSSDISKVYLAIDKICKSIADSLSTLNTYKFRIAYGNLYSSVEDIHKSYHEAQNIINIVSKKNDSFGFFVLDDILFDNVCQSLPTQLVNKIIEPVLAKLTKKNGVVQTELLDCADLLVENSMNISHASQQGYLHRNTITARMKKLKALTGLDPYTSFKDAFMVKMLATYVRMNQASGSASSVENINDKEEAADGTDN</sequence>